<keyword evidence="6" id="KW-1185">Reference proteome</keyword>
<proteinExistence type="inferred from homology"/>
<dbReference type="GO" id="GO:0003774">
    <property type="term" value="F:cytoskeletal motor activity"/>
    <property type="evidence" value="ECO:0007669"/>
    <property type="project" value="InterPro"/>
</dbReference>
<dbReference type="PANTHER" id="PTHR34653:SF1">
    <property type="entry name" value="FLAGELLAR HOOK-BASAL BODY COMPLEX PROTEIN FLIE"/>
    <property type="match status" value="1"/>
</dbReference>
<dbReference type="Proteomes" id="UP000221168">
    <property type="component" value="Unassembled WGS sequence"/>
</dbReference>
<dbReference type="GO" id="GO:0009425">
    <property type="term" value="C:bacterial-type flagellum basal body"/>
    <property type="evidence" value="ECO:0007669"/>
    <property type="project" value="UniProtKB-SubCell"/>
</dbReference>
<protein>
    <recommendedName>
        <fullName evidence="4">Flagellar hook-basal body complex protein FliE</fullName>
    </recommendedName>
</protein>
<dbReference type="GO" id="GO:0071973">
    <property type="term" value="P:bacterial-type flagellum-dependent cell motility"/>
    <property type="evidence" value="ECO:0007669"/>
    <property type="project" value="InterPro"/>
</dbReference>
<keyword evidence="3 4" id="KW-0975">Bacterial flagellum</keyword>
<comment type="subcellular location">
    <subcellularLocation>
        <location evidence="1 4">Bacterial flagellum basal body</location>
    </subcellularLocation>
</comment>
<keyword evidence="5" id="KW-0966">Cell projection</keyword>
<sequence>MADPVSAISALALPVTGEIGKTLSSADAEKAAATFGAALKSAGENFAGTMAEGDRMALRGIIGNAGPREVVDAVMTAEQTLQAAVAIRDKIVSAYLEISRMSI</sequence>
<evidence type="ECO:0000256" key="2">
    <source>
        <dbReference type="ARBA" id="ARBA00009272"/>
    </source>
</evidence>
<dbReference type="OrthoDB" id="9812413at2"/>
<evidence type="ECO:0000313" key="5">
    <source>
        <dbReference type="EMBL" id="PHP65740.1"/>
    </source>
</evidence>
<dbReference type="Pfam" id="PF02049">
    <property type="entry name" value="FliE"/>
    <property type="match status" value="1"/>
</dbReference>
<organism evidence="5 6">
    <name type="scientific">Zhengella mangrovi</name>
    <dbReference type="NCBI Taxonomy" id="1982044"/>
    <lineage>
        <taxon>Bacteria</taxon>
        <taxon>Pseudomonadati</taxon>
        <taxon>Pseudomonadota</taxon>
        <taxon>Alphaproteobacteria</taxon>
        <taxon>Hyphomicrobiales</taxon>
        <taxon>Notoacmeibacteraceae</taxon>
        <taxon>Zhengella</taxon>
    </lineage>
</organism>
<evidence type="ECO:0000313" key="6">
    <source>
        <dbReference type="Proteomes" id="UP000221168"/>
    </source>
</evidence>
<keyword evidence="5" id="KW-0969">Cilium</keyword>
<dbReference type="RefSeq" id="WP_099307766.1">
    <property type="nucleotide sequence ID" value="NZ_PDVP01000013.1"/>
</dbReference>
<evidence type="ECO:0000256" key="3">
    <source>
        <dbReference type="ARBA" id="ARBA00023143"/>
    </source>
</evidence>
<evidence type="ECO:0000256" key="1">
    <source>
        <dbReference type="ARBA" id="ARBA00004117"/>
    </source>
</evidence>
<comment type="caution">
    <text evidence="5">The sequence shown here is derived from an EMBL/GenBank/DDBJ whole genome shotgun (WGS) entry which is preliminary data.</text>
</comment>
<gene>
    <name evidence="4 5" type="primary">fliE</name>
    <name evidence="5" type="ORF">CSC94_17995</name>
</gene>
<dbReference type="InterPro" id="IPR001624">
    <property type="entry name" value="FliE"/>
</dbReference>
<reference evidence="5 6" key="1">
    <citation type="submission" date="2017-10" db="EMBL/GenBank/DDBJ databases">
        <title>Sedimentibacterium mangrovi gen. nov., sp. nov., a novel member of family Phyllobacteriacea isolated from mangrove sediment.</title>
        <authorList>
            <person name="Liao H."/>
            <person name="Tian Y."/>
        </authorList>
    </citation>
    <scope>NUCLEOTIDE SEQUENCE [LARGE SCALE GENOMIC DNA]</scope>
    <source>
        <strain evidence="5 6">X9-2-2</strain>
    </source>
</reference>
<dbReference type="AlphaFoldDB" id="A0A2G1QJW7"/>
<evidence type="ECO:0000256" key="4">
    <source>
        <dbReference type="HAMAP-Rule" id="MF_00724"/>
    </source>
</evidence>
<name>A0A2G1QJW7_9HYPH</name>
<keyword evidence="5" id="KW-0282">Flagellum</keyword>
<comment type="similarity">
    <text evidence="2 4">Belongs to the FliE family.</text>
</comment>
<dbReference type="PANTHER" id="PTHR34653">
    <property type="match status" value="1"/>
</dbReference>
<dbReference type="HAMAP" id="MF_00724">
    <property type="entry name" value="FliE"/>
    <property type="match status" value="1"/>
</dbReference>
<dbReference type="GO" id="GO:0005198">
    <property type="term" value="F:structural molecule activity"/>
    <property type="evidence" value="ECO:0007669"/>
    <property type="project" value="InterPro"/>
</dbReference>
<dbReference type="EMBL" id="PDVP01000013">
    <property type="protein sequence ID" value="PHP65740.1"/>
    <property type="molecule type" value="Genomic_DNA"/>
</dbReference>
<accession>A0A2G1QJW7</accession>